<dbReference type="Proteomes" id="UP001056708">
    <property type="component" value="Chromosome"/>
</dbReference>
<protein>
    <submittedName>
        <fullName evidence="3">HEPN domain-containing protein</fullName>
    </submittedName>
</protein>
<dbReference type="InterPro" id="IPR052226">
    <property type="entry name" value="UPF0332_toxin"/>
</dbReference>
<evidence type="ECO:0000313" key="3">
    <source>
        <dbReference type="EMBL" id="USR91670.1"/>
    </source>
</evidence>
<sequence>MSDRQLSQLIALRVQQAQQALRSAAILLDSNDIQGSVNRSYYAMFYVLSALLETRKLATSKHSGAIGLFDREFVKTGDFDKALSRRLHRAFEFRQASDYSPTVTVSYEQASELQQDAIEFVEALQHYLDTK</sequence>
<dbReference type="EMBL" id="CP098611">
    <property type="protein sequence ID" value="USR91670.1"/>
    <property type="molecule type" value="Genomic_DNA"/>
</dbReference>
<organism evidence="3 4">
    <name type="scientific">Phormidium yuhuli AB48</name>
    <dbReference type="NCBI Taxonomy" id="2940671"/>
    <lineage>
        <taxon>Bacteria</taxon>
        <taxon>Bacillati</taxon>
        <taxon>Cyanobacteriota</taxon>
        <taxon>Cyanophyceae</taxon>
        <taxon>Oscillatoriophycideae</taxon>
        <taxon>Oscillatoriales</taxon>
        <taxon>Oscillatoriaceae</taxon>
        <taxon>Phormidium</taxon>
        <taxon>Phormidium yuhuli</taxon>
    </lineage>
</organism>
<dbReference type="PANTHER" id="PTHR36565">
    <property type="entry name" value="UPF0332 PROTEIN TM_1000"/>
    <property type="match status" value="1"/>
</dbReference>
<evidence type="ECO:0000313" key="4">
    <source>
        <dbReference type="Proteomes" id="UP001056708"/>
    </source>
</evidence>
<dbReference type="RefSeq" id="WP_252663698.1">
    <property type="nucleotide sequence ID" value="NZ_CP098611.1"/>
</dbReference>
<evidence type="ECO:0000256" key="1">
    <source>
        <dbReference type="ARBA" id="ARBA00038248"/>
    </source>
</evidence>
<evidence type="ECO:0000259" key="2">
    <source>
        <dbReference type="Pfam" id="PF05168"/>
    </source>
</evidence>
<reference evidence="3" key="1">
    <citation type="submission" date="2022-06" db="EMBL/GenBank/DDBJ databases">
        <title>Genome sequence of Phormidium yuhuli AB48 isolated from an industrial photobioreactor environment.</title>
        <authorList>
            <person name="Qiu Y."/>
            <person name="Noonan A.J.C."/>
            <person name="Dofher K."/>
            <person name="Koch M."/>
            <person name="Kieft B."/>
            <person name="Lin X."/>
            <person name="Ziels R.M."/>
            <person name="Hallam S.J."/>
        </authorList>
    </citation>
    <scope>NUCLEOTIDE SEQUENCE</scope>
    <source>
        <strain evidence="3">AB48</strain>
    </source>
</reference>
<dbReference type="PANTHER" id="PTHR36565:SF1">
    <property type="entry name" value="UPF0332 PROTEIN TM_1000"/>
    <property type="match status" value="1"/>
</dbReference>
<gene>
    <name evidence="3" type="ORF">NEA10_02790</name>
</gene>
<feature type="domain" description="HEPN" evidence="2">
    <location>
        <begin position="13"/>
        <end position="125"/>
    </location>
</feature>
<dbReference type="Pfam" id="PF05168">
    <property type="entry name" value="HEPN"/>
    <property type="match status" value="1"/>
</dbReference>
<keyword evidence="4" id="KW-1185">Reference proteome</keyword>
<dbReference type="Gene3D" id="1.20.120.330">
    <property type="entry name" value="Nucleotidyltransferases domain 2"/>
    <property type="match status" value="1"/>
</dbReference>
<accession>A0ABY5ARM2</accession>
<comment type="similarity">
    <text evidence="1">Belongs to the UPF0332 family.</text>
</comment>
<name>A0ABY5ARM2_9CYAN</name>
<proteinExistence type="inferred from homology"/>
<dbReference type="InterPro" id="IPR007842">
    <property type="entry name" value="HEPN_dom"/>
</dbReference>